<comment type="caution">
    <text evidence="1">The sequence shown here is derived from an EMBL/GenBank/DDBJ whole genome shotgun (WGS) entry which is preliminary data.</text>
</comment>
<reference evidence="1 2" key="1">
    <citation type="submission" date="2015-01" db="EMBL/GenBank/DDBJ databases">
        <title>Evolution of Trichinella species and genotypes.</title>
        <authorList>
            <person name="Korhonen P.K."/>
            <person name="Edoardo P."/>
            <person name="Giuseppe L.R."/>
            <person name="Gasser R.B."/>
        </authorList>
    </citation>
    <scope>NUCLEOTIDE SEQUENCE [LARGE SCALE GENOMIC DNA]</scope>
    <source>
        <strain evidence="1">ISS1029</strain>
    </source>
</reference>
<dbReference type="AlphaFoldDB" id="A0A0V1GFD8"/>
<protein>
    <submittedName>
        <fullName evidence="1">Uncharacterized protein</fullName>
    </submittedName>
</protein>
<proteinExistence type="predicted"/>
<sequence>MYPRTANLCLQSGHLKLGFWRRRLQSFLCSTNLSRDLLASFALDRRHSKQKMKQNNGLNQG</sequence>
<accession>A0A0V1GFD8</accession>
<dbReference type="EMBL" id="JYDP01002399">
    <property type="protein sequence ID" value="KRY96959.1"/>
    <property type="molecule type" value="Genomic_DNA"/>
</dbReference>
<organism evidence="1 2">
    <name type="scientific">Trichinella zimbabwensis</name>
    <dbReference type="NCBI Taxonomy" id="268475"/>
    <lineage>
        <taxon>Eukaryota</taxon>
        <taxon>Metazoa</taxon>
        <taxon>Ecdysozoa</taxon>
        <taxon>Nematoda</taxon>
        <taxon>Enoplea</taxon>
        <taxon>Dorylaimia</taxon>
        <taxon>Trichinellida</taxon>
        <taxon>Trichinellidae</taxon>
        <taxon>Trichinella</taxon>
    </lineage>
</organism>
<name>A0A0V1GFD8_9BILA</name>
<evidence type="ECO:0000313" key="1">
    <source>
        <dbReference type="EMBL" id="KRY96959.1"/>
    </source>
</evidence>
<evidence type="ECO:0000313" key="2">
    <source>
        <dbReference type="Proteomes" id="UP000055024"/>
    </source>
</evidence>
<dbReference type="Proteomes" id="UP000055024">
    <property type="component" value="Unassembled WGS sequence"/>
</dbReference>
<gene>
    <name evidence="1" type="ORF">T11_12456</name>
</gene>
<keyword evidence="2" id="KW-1185">Reference proteome</keyword>